<dbReference type="InterPro" id="IPR001387">
    <property type="entry name" value="Cro/C1-type_HTH"/>
</dbReference>
<evidence type="ECO:0000259" key="1">
    <source>
        <dbReference type="PROSITE" id="PS50943"/>
    </source>
</evidence>
<dbReference type="Gene3D" id="1.10.260.40">
    <property type="entry name" value="lambda repressor-like DNA-binding domains"/>
    <property type="match status" value="1"/>
</dbReference>
<proteinExistence type="predicted"/>
<dbReference type="Proteomes" id="UP000193964">
    <property type="component" value="Unassembled WGS sequence"/>
</dbReference>
<dbReference type="EMBL" id="LQQA01000033">
    <property type="protein sequence ID" value="ORX09958.1"/>
    <property type="molecule type" value="Genomic_DNA"/>
</dbReference>
<sequence length="208" mass="23380">MSEDEERFASNLRSIREEAGLTQAALAKEMTRSGFRWHQATVYKVENGERQIQLGEARCIAAIFGMSLDDMLKSPQEAKFRRQLDYDINRFQNAHDRIAEAVCSFETARQTLALSVEDARSIAAANPEISDRIRVAEDLLRITPRAAFDTGVAASSDPEVVVEDYAHGRSAFIRKAFRERYGLVKERPIPSEAEAIARLENMSDDPDA</sequence>
<evidence type="ECO:0000313" key="2">
    <source>
        <dbReference type="EMBL" id="ORX09958.1"/>
    </source>
</evidence>
<gene>
    <name evidence="2" type="ORF">AWC31_07105</name>
</gene>
<name>A0A1X2EVB7_9MYCO</name>
<dbReference type="InterPro" id="IPR010982">
    <property type="entry name" value="Lambda_DNA-bd_dom_sf"/>
</dbReference>
<dbReference type="SUPFAM" id="SSF47413">
    <property type="entry name" value="lambda repressor-like DNA-binding domains"/>
    <property type="match status" value="1"/>
</dbReference>
<feature type="domain" description="HTH cro/C1-type" evidence="1">
    <location>
        <begin position="12"/>
        <end position="71"/>
    </location>
</feature>
<dbReference type="PROSITE" id="PS50943">
    <property type="entry name" value="HTH_CROC1"/>
    <property type="match status" value="1"/>
</dbReference>
<dbReference type="Pfam" id="PF13560">
    <property type="entry name" value="HTH_31"/>
    <property type="match status" value="1"/>
</dbReference>
<dbReference type="AlphaFoldDB" id="A0A1X2EVB7"/>
<reference evidence="2 3" key="1">
    <citation type="submission" date="2016-01" db="EMBL/GenBank/DDBJ databases">
        <title>The new phylogeny of the genus Mycobacterium.</title>
        <authorList>
            <person name="Tarcisio F."/>
            <person name="Conor M."/>
            <person name="Antonella G."/>
            <person name="Elisabetta G."/>
            <person name="Giulia F.S."/>
            <person name="Sara T."/>
            <person name="Anna F."/>
            <person name="Clotilde B."/>
            <person name="Roberto B."/>
            <person name="Veronica D.S."/>
            <person name="Fabio R."/>
            <person name="Monica P."/>
            <person name="Olivier J."/>
            <person name="Enrico T."/>
            <person name="Nicola S."/>
        </authorList>
    </citation>
    <scope>NUCLEOTIDE SEQUENCE [LARGE SCALE GENOMIC DNA]</scope>
    <source>
        <strain evidence="2 3">ATCC 700010</strain>
    </source>
</reference>
<dbReference type="CDD" id="cd00093">
    <property type="entry name" value="HTH_XRE"/>
    <property type="match status" value="1"/>
</dbReference>
<accession>A0A1X2EVB7</accession>
<comment type="caution">
    <text evidence="2">The sequence shown here is derived from an EMBL/GenBank/DDBJ whole genome shotgun (WGS) entry which is preliminary data.</text>
</comment>
<dbReference type="RefSeq" id="WP_165766095.1">
    <property type="nucleotide sequence ID" value="NZ_JACKUA010000028.1"/>
</dbReference>
<dbReference type="SMART" id="SM00530">
    <property type="entry name" value="HTH_XRE"/>
    <property type="match status" value="1"/>
</dbReference>
<evidence type="ECO:0000313" key="3">
    <source>
        <dbReference type="Proteomes" id="UP000193964"/>
    </source>
</evidence>
<organism evidence="2 3">
    <name type="scientific">Mycolicibacterium wolinskyi</name>
    <dbReference type="NCBI Taxonomy" id="59750"/>
    <lineage>
        <taxon>Bacteria</taxon>
        <taxon>Bacillati</taxon>
        <taxon>Actinomycetota</taxon>
        <taxon>Actinomycetes</taxon>
        <taxon>Mycobacteriales</taxon>
        <taxon>Mycobacteriaceae</taxon>
        <taxon>Mycolicibacterium</taxon>
    </lineage>
</organism>
<protein>
    <recommendedName>
        <fullName evidence="1">HTH cro/C1-type domain-containing protein</fullName>
    </recommendedName>
</protein>
<dbReference type="GO" id="GO:0003677">
    <property type="term" value="F:DNA binding"/>
    <property type="evidence" value="ECO:0007669"/>
    <property type="project" value="InterPro"/>
</dbReference>